<dbReference type="RefSeq" id="WP_137259697.1">
    <property type="nucleotide sequence ID" value="NZ_SZQL01000001.1"/>
</dbReference>
<evidence type="ECO:0000313" key="1">
    <source>
        <dbReference type="EMBL" id="TKK71458.1"/>
    </source>
</evidence>
<dbReference type="OrthoDB" id="5401121at2"/>
<proteinExistence type="predicted"/>
<gene>
    <name evidence="1" type="ORF">FC093_00055</name>
</gene>
<evidence type="ECO:0000313" key="2">
    <source>
        <dbReference type="Proteomes" id="UP000305848"/>
    </source>
</evidence>
<dbReference type="EMBL" id="SZQL01000001">
    <property type="protein sequence ID" value="TKK71458.1"/>
    <property type="molecule type" value="Genomic_DNA"/>
</dbReference>
<evidence type="ECO:0008006" key="3">
    <source>
        <dbReference type="Google" id="ProtNLM"/>
    </source>
</evidence>
<name>A0A4U3L865_9BACT</name>
<protein>
    <recommendedName>
        <fullName evidence="3">Histidine kinase</fullName>
    </recommendedName>
</protein>
<keyword evidence="2" id="KW-1185">Reference proteome</keyword>
<sequence length="223" mass="25819">MSNNLQTQEQLLFRHEVLKARLDIRDFFLKNTVKEVYENIGQVLSLVRMQLAMLDVDKKEIIKSSESPGHLVGQSIRDLRVMCKSFYPDADIVSEEGFVEVVRDTIKILFQYTDPVIEITGIPKEIQPELKLVVFKMIQEILTLIKEPEGTFVCLTIAYTEQEVQFIILYKGRAIPFNNKINDSTDLTLEERAQLIKGKLNLTKRKNGLMQIQLTHPLKYAYE</sequence>
<dbReference type="Proteomes" id="UP000305848">
    <property type="component" value="Unassembled WGS sequence"/>
</dbReference>
<organism evidence="1 2">
    <name type="scientific">Ilyomonas limi</name>
    <dbReference type="NCBI Taxonomy" id="2575867"/>
    <lineage>
        <taxon>Bacteria</taxon>
        <taxon>Pseudomonadati</taxon>
        <taxon>Bacteroidota</taxon>
        <taxon>Chitinophagia</taxon>
        <taxon>Chitinophagales</taxon>
        <taxon>Chitinophagaceae</taxon>
        <taxon>Ilyomonas</taxon>
    </lineage>
</organism>
<dbReference type="AlphaFoldDB" id="A0A4U3L865"/>
<comment type="caution">
    <text evidence="1">The sequence shown here is derived from an EMBL/GenBank/DDBJ whole genome shotgun (WGS) entry which is preliminary data.</text>
</comment>
<reference evidence="1 2" key="1">
    <citation type="submission" date="2019-05" db="EMBL/GenBank/DDBJ databases">
        <title>Panacibacter sp. strain 17mud1-8 Genome sequencing and assembly.</title>
        <authorList>
            <person name="Chhetri G."/>
        </authorList>
    </citation>
    <scope>NUCLEOTIDE SEQUENCE [LARGE SCALE GENOMIC DNA]</scope>
    <source>
        <strain evidence="1 2">17mud1-8</strain>
    </source>
</reference>
<accession>A0A4U3L865</accession>